<feature type="transmembrane region" description="Helical" evidence="1">
    <location>
        <begin position="59"/>
        <end position="83"/>
    </location>
</feature>
<gene>
    <name evidence="2" type="ORF">DVK44_20165</name>
</gene>
<accession>A0A345HSA6</accession>
<feature type="transmembrane region" description="Helical" evidence="1">
    <location>
        <begin position="31"/>
        <end position="52"/>
    </location>
</feature>
<evidence type="ECO:0000313" key="2">
    <source>
        <dbReference type="EMBL" id="AXG79580.1"/>
    </source>
</evidence>
<keyword evidence="1" id="KW-0812">Transmembrane</keyword>
<proteinExistence type="predicted"/>
<keyword evidence="1" id="KW-1133">Transmembrane helix</keyword>
<organism evidence="2 3">
    <name type="scientific">Streptomyces paludis</name>
    <dbReference type="NCBI Taxonomy" id="2282738"/>
    <lineage>
        <taxon>Bacteria</taxon>
        <taxon>Bacillati</taxon>
        <taxon>Actinomycetota</taxon>
        <taxon>Actinomycetes</taxon>
        <taxon>Kitasatosporales</taxon>
        <taxon>Streptomycetaceae</taxon>
        <taxon>Streptomyces</taxon>
    </lineage>
</organism>
<evidence type="ECO:0000313" key="3">
    <source>
        <dbReference type="Proteomes" id="UP000253868"/>
    </source>
</evidence>
<dbReference type="AlphaFoldDB" id="A0A345HSA6"/>
<dbReference type="Proteomes" id="UP000253868">
    <property type="component" value="Chromosome"/>
</dbReference>
<dbReference type="EMBL" id="CP031194">
    <property type="protein sequence ID" value="AXG79580.1"/>
    <property type="molecule type" value="Genomic_DNA"/>
</dbReference>
<name>A0A345HSA6_9ACTN</name>
<dbReference type="KEGG" id="spad:DVK44_20165"/>
<keyword evidence="1" id="KW-0472">Membrane</keyword>
<protein>
    <submittedName>
        <fullName evidence="2">Uncharacterized protein</fullName>
    </submittedName>
</protein>
<keyword evidence="3" id="KW-1185">Reference proteome</keyword>
<reference evidence="3" key="1">
    <citation type="submission" date="2018-07" db="EMBL/GenBank/DDBJ databases">
        <authorList>
            <person name="Zhao J."/>
        </authorList>
    </citation>
    <scope>NUCLEOTIDE SEQUENCE [LARGE SCALE GENOMIC DNA]</scope>
    <source>
        <strain evidence="3">GSSD-12</strain>
    </source>
</reference>
<sequence>MVLAGAGGVAALATGWVFPPLRKRLVRPQLYGYGLLVVAAAFALQLAGGLLVDDQATELSFFTIPTAVGLVAGLGLTVFAQIAPRRR</sequence>
<evidence type="ECO:0000256" key="1">
    <source>
        <dbReference type="SAM" id="Phobius"/>
    </source>
</evidence>